<evidence type="ECO:0000313" key="3">
    <source>
        <dbReference type="EMBL" id="KAJ8031723.1"/>
    </source>
</evidence>
<evidence type="ECO:0008006" key="5">
    <source>
        <dbReference type="Google" id="ProtNLM"/>
    </source>
</evidence>
<dbReference type="SUPFAM" id="SSF48726">
    <property type="entry name" value="Immunoglobulin"/>
    <property type="match status" value="1"/>
</dbReference>
<gene>
    <name evidence="3" type="ORF">HOLleu_25010</name>
</gene>
<dbReference type="AlphaFoldDB" id="A0A9Q1H3P0"/>
<keyword evidence="4" id="KW-1185">Reference proteome</keyword>
<dbReference type="EMBL" id="JAIZAY010000012">
    <property type="protein sequence ID" value="KAJ8031723.1"/>
    <property type="molecule type" value="Genomic_DNA"/>
</dbReference>
<evidence type="ECO:0000256" key="1">
    <source>
        <dbReference type="SAM" id="Coils"/>
    </source>
</evidence>
<proteinExistence type="predicted"/>
<reference evidence="3" key="1">
    <citation type="submission" date="2021-10" db="EMBL/GenBank/DDBJ databases">
        <title>Tropical sea cucumber genome reveals ecological adaptation and Cuvierian tubules defense mechanism.</title>
        <authorList>
            <person name="Chen T."/>
        </authorList>
    </citation>
    <scope>NUCLEOTIDE SEQUENCE</scope>
    <source>
        <strain evidence="3">Nanhai2018</strain>
        <tissue evidence="3">Muscle</tissue>
    </source>
</reference>
<protein>
    <recommendedName>
        <fullName evidence="5">Ig-like domain-containing protein</fullName>
    </recommendedName>
</protein>
<comment type="caution">
    <text evidence="3">The sequence shown here is derived from an EMBL/GenBank/DDBJ whole genome shotgun (WGS) entry which is preliminary data.</text>
</comment>
<evidence type="ECO:0000256" key="2">
    <source>
        <dbReference type="SAM" id="MobiDB-lite"/>
    </source>
</evidence>
<dbReference type="InterPro" id="IPR036179">
    <property type="entry name" value="Ig-like_dom_sf"/>
</dbReference>
<feature type="coiled-coil region" evidence="1">
    <location>
        <begin position="116"/>
        <end position="172"/>
    </location>
</feature>
<organism evidence="3 4">
    <name type="scientific">Holothuria leucospilota</name>
    <name type="common">Black long sea cucumber</name>
    <name type="synonym">Mertensiothuria leucospilota</name>
    <dbReference type="NCBI Taxonomy" id="206669"/>
    <lineage>
        <taxon>Eukaryota</taxon>
        <taxon>Metazoa</taxon>
        <taxon>Echinodermata</taxon>
        <taxon>Eleutherozoa</taxon>
        <taxon>Echinozoa</taxon>
        <taxon>Holothuroidea</taxon>
        <taxon>Aspidochirotacea</taxon>
        <taxon>Aspidochirotida</taxon>
        <taxon>Holothuriidae</taxon>
        <taxon>Holothuria</taxon>
    </lineage>
</organism>
<keyword evidence="1" id="KW-0175">Coiled coil</keyword>
<name>A0A9Q1H3P0_HOLLE</name>
<dbReference type="Proteomes" id="UP001152320">
    <property type="component" value="Chromosome 12"/>
</dbReference>
<sequence>MKDPDNRQLVIKRYVQLSEIYERYNTRFSEWHSSLKAEEANAALIQFEKTKTNKEFDRRITEWLSSTTQMKDDDAMQKGECNDTMQEGMCDNKSVSEGSRRSSAKSHTSSFLSVKVKEAKAKRALAKLKQEHLEKKLALEEERRKIEQQMAKIEVEREVAEAEAELQVWQDDESQPVKENGTEVALGTQVVRDQVTEPVKGRSELPANVMKTQFVFLTIFGQSFLHSALGVINRDCSCITPQYLEYGKEGTIYCNFTGDIDVIHWYNTSDALHHPPVISWNKKSEGGMKYVRGRYAIQPDGSLVMNYRVWNGDEYFKVVILSNEEIVCEQVIHVISLVEPSHISYPAIDKCGSKRYCHKRFDSDGPLQLSCRLNGTGVSKPILWELWTSGQPRSMEPAGNNLFGKSVGDETNVGVILPFTGQLLDVLVCKIKETLAYEMESSIILVEWTRIHSIAEYATMEPTYLTTELKSTIRLECGEGERVSFIWKICPSEKTYDCVEIVHVALENKVISEEGFNVDKLGALFVEEVKPFHEGWYWCISSDGKNNTERFYRVDVYAIPVPPKPIVDRCNEENPCKLESGLKGNITCSLFGVRPEATLEWALISLRSSHLISFIREEQTVIFHDDVYDISIKTIYIVESAQYPEIELECRANFNVSIHAIMSSLSTRVQLHLLGKLMVWRYSSRYSESRGGRILIRSQRKYNFSRQESHILKNNRVAILAARQKLNT</sequence>
<evidence type="ECO:0000313" key="4">
    <source>
        <dbReference type="Proteomes" id="UP001152320"/>
    </source>
</evidence>
<accession>A0A9Q1H3P0</accession>
<feature type="region of interest" description="Disordered" evidence="2">
    <location>
        <begin position="83"/>
        <end position="109"/>
    </location>
</feature>